<keyword evidence="3" id="KW-1185">Reference proteome</keyword>
<feature type="domain" description="HTH cro/C1-type" evidence="1">
    <location>
        <begin position="8"/>
        <end position="35"/>
    </location>
</feature>
<dbReference type="Pfam" id="PF01381">
    <property type="entry name" value="HTH_3"/>
    <property type="match status" value="1"/>
</dbReference>
<proteinExistence type="predicted"/>
<gene>
    <name evidence="2" type="ORF">AAAU72_06165</name>
</gene>
<dbReference type="Gene3D" id="1.10.260.40">
    <property type="entry name" value="lambda repressor-like DNA-binding domains"/>
    <property type="match status" value="1"/>
</dbReference>
<dbReference type="PROSITE" id="PS50943">
    <property type="entry name" value="HTH_CROC1"/>
    <property type="match status" value="1"/>
</dbReference>
<dbReference type="InterPro" id="IPR010982">
    <property type="entry name" value="Lambda_DNA-bd_dom_sf"/>
</dbReference>
<evidence type="ECO:0000313" key="3">
    <source>
        <dbReference type="Proteomes" id="UP001439984"/>
    </source>
</evidence>
<dbReference type="InterPro" id="IPR001387">
    <property type="entry name" value="Cro/C1-type_HTH"/>
</dbReference>
<reference evidence="2 3" key="1">
    <citation type="submission" date="2024-04" db="EMBL/GenBank/DDBJ databases">
        <title>Human intestinal bacterial collection.</title>
        <authorList>
            <person name="Pauvert C."/>
            <person name="Hitch T.C.A."/>
            <person name="Clavel T."/>
        </authorList>
    </citation>
    <scope>NUCLEOTIDE SEQUENCE [LARGE SCALE GENOMIC DNA]</scope>
    <source>
        <strain evidence="2 3">CLA-AA-H236</strain>
    </source>
</reference>
<dbReference type="EMBL" id="JBBNIB010000106">
    <property type="protein sequence ID" value="MEQ2687762.1"/>
    <property type="molecule type" value="Genomic_DNA"/>
</dbReference>
<name>A0ABV1ILQ4_9FIRM</name>
<evidence type="ECO:0000259" key="1">
    <source>
        <dbReference type="PROSITE" id="PS50943"/>
    </source>
</evidence>
<dbReference type="SUPFAM" id="SSF47413">
    <property type="entry name" value="lambda repressor-like DNA-binding domains"/>
    <property type="match status" value="1"/>
</dbReference>
<evidence type="ECO:0000313" key="2">
    <source>
        <dbReference type="EMBL" id="MEQ2687762.1"/>
    </source>
</evidence>
<protein>
    <submittedName>
        <fullName evidence="2">Helix-turn-helix transcriptional regulator</fullName>
    </submittedName>
</protein>
<sequence>MSTNMNLLRGKLKERGVTQQELAQKIGMDSSTLSRKLASDGLKFTVGEMHDIAATLNLSANECKSIFLL</sequence>
<dbReference type="RefSeq" id="WP_227623314.1">
    <property type="nucleotide sequence ID" value="NZ_JBBNIB010000106.1"/>
</dbReference>
<dbReference type="Proteomes" id="UP001439984">
    <property type="component" value="Unassembled WGS sequence"/>
</dbReference>
<organism evidence="2 3">
    <name type="scientific">Faecalibacterium longum</name>
    <dbReference type="NCBI Taxonomy" id="1851428"/>
    <lineage>
        <taxon>Bacteria</taxon>
        <taxon>Bacillati</taxon>
        <taxon>Bacillota</taxon>
        <taxon>Clostridia</taxon>
        <taxon>Eubacteriales</taxon>
        <taxon>Oscillospiraceae</taxon>
        <taxon>Faecalibacterium</taxon>
    </lineage>
</organism>
<accession>A0ABV1ILQ4</accession>
<dbReference type="CDD" id="cd00093">
    <property type="entry name" value="HTH_XRE"/>
    <property type="match status" value="1"/>
</dbReference>
<comment type="caution">
    <text evidence="2">The sequence shown here is derived from an EMBL/GenBank/DDBJ whole genome shotgun (WGS) entry which is preliminary data.</text>
</comment>